<reference evidence="3" key="1">
    <citation type="journal article" date="2005" name="Nature">
        <title>The map-based sequence of the rice genome.</title>
        <authorList>
            <consortium name="International rice genome sequencing project (IRGSP)"/>
            <person name="Matsumoto T."/>
            <person name="Wu J."/>
            <person name="Kanamori H."/>
            <person name="Katayose Y."/>
            <person name="Fujisawa M."/>
            <person name="Namiki N."/>
            <person name="Mizuno H."/>
            <person name="Yamamoto K."/>
            <person name="Antonio B.A."/>
            <person name="Baba T."/>
            <person name="Sakata K."/>
            <person name="Nagamura Y."/>
            <person name="Aoki H."/>
            <person name="Arikawa K."/>
            <person name="Arita K."/>
            <person name="Bito T."/>
            <person name="Chiden Y."/>
            <person name="Fujitsuka N."/>
            <person name="Fukunaka R."/>
            <person name="Hamada M."/>
            <person name="Harada C."/>
            <person name="Hayashi A."/>
            <person name="Hijishita S."/>
            <person name="Honda M."/>
            <person name="Hosokawa S."/>
            <person name="Ichikawa Y."/>
            <person name="Idonuma A."/>
            <person name="Iijima M."/>
            <person name="Ikeda M."/>
            <person name="Ikeno M."/>
            <person name="Ito K."/>
            <person name="Ito S."/>
            <person name="Ito T."/>
            <person name="Ito Y."/>
            <person name="Ito Y."/>
            <person name="Iwabuchi A."/>
            <person name="Kamiya K."/>
            <person name="Karasawa W."/>
            <person name="Kurita K."/>
            <person name="Katagiri S."/>
            <person name="Kikuta A."/>
            <person name="Kobayashi H."/>
            <person name="Kobayashi N."/>
            <person name="Machita K."/>
            <person name="Maehara T."/>
            <person name="Masukawa M."/>
            <person name="Mizubayashi T."/>
            <person name="Mukai Y."/>
            <person name="Nagasaki H."/>
            <person name="Nagata Y."/>
            <person name="Naito S."/>
            <person name="Nakashima M."/>
            <person name="Nakama Y."/>
            <person name="Nakamichi Y."/>
            <person name="Nakamura M."/>
            <person name="Meguro A."/>
            <person name="Negishi M."/>
            <person name="Ohta I."/>
            <person name="Ohta T."/>
            <person name="Okamoto M."/>
            <person name="Ono N."/>
            <person name="Saji S."/>
            <person name="Sakaguchi M."/>
            <person name="Sakai K."/>
            <person name="Shibata M."/>
            <person name="Shimokawa T."/>
            <person name="Song J."/>
            <person name="Takazaki Y."/>
            <person name="Terasawa K."/>
            <person name="Tsugane M."/>
            <person name="Tsuji K."/>
            <person name="Ueda S."/>
            <person name="Waki K."/>
            <person name="Yamagata H."/>
            <person name="Yamamoto M."/>
            <person name="Yamamoto S."/>
            <person name="Yamane H."/>
            <person name="Yoshiki S."/>
            <person name="Yoshihara R."/>
            <person name="Yukawa K."/>
            <person name="Zhong H."/>
            <person name="Yano M."/>
            <person name="Yuan Q."/>
            <person name="Ouyang S."/>
            <person name="Liu J."/>
            <person name="Jones K.M."/>
            <person name="Gansberger K."/>
            <person name="Moffat K."/>
            <person name="Hill J."/>
            <person name="Bera J."/>
            <person name="Fadrosh D."/>
            <person name="Jin S."/>
            <person name="Johri S."/>
            <person name="Kim M."/>
            <person name="Overton L."/>
            <person name="Reardon M."/>
            <person name="Tsitrin T."/>
            <person name="Vuong H."/>
            <person name="Weaver B."/>
            <person name="Ciecko A."/>
            <person name="Tallon L."/>
            <person name="Jackson J."/>
            <person name="Pai G."/>
            <person name="Aken S.V."/>
            <person name="Utterback T."/>
            <person name="Reidmuller S."/>
            <person name="Feldblyum T."/>
            <person name="Hsiao J."/>
            <person name="Zismann V."/>
            <person name="Iobst S."/>
            <person name="de Vazeille A.R."/>
            <person name="Buell C.R."/>
            <person name="Ying K."/>
            <person name="Li Y."/>
            <person name="Lu T."/>
            <person name="Huang Y."/>
            <person name="Zhao Q."/>
            <person name="Feng Q."/>
            <person name="Zhang L."/>
            <person name="Zhu J."/>
            <person name="Weng Q."/>
            <person name="Mu J."/>
            <person name="Lu Y."/>
            <person name="Fan D."/>
            <person name="Liu Y."/>
            <person name="Guan J."/>
            <person name="Zhang Y."/>
            <person name="Yu S."/>
            <person name="Liu X."/>
            <person name="Zhang Y."/>
            <person name="Hong G."/>
            <person name="Han B."/>
            <person name="Choisne N."/>
            <person name="Demange N."/>
            <person name="Orjeda G."/>
            <person name="Samain S."/>
            <person name="Cattolico L."/>
            <person name="Pelletier E."/>
            <person name="Couloux A."/>
            <person name="Segurens B."/>
            <person name="Wincker P."/>
            <person name="D'Hont A."/>
            <person name="Scarpelli C."/>
            <person name="Weissenbach J."/>
            <person name="Salanoubat M."/>
            <person name="Quetier F."/>
            <person name="Yu Y."/>
            <person name="Kim H.R."/>
            <person name="Rambo T."/>
            <person name="Currie J."/>
            <person name="Collura K."/>
            <person name="Luo M."/>
            <person name="Yang T."/>
            <person name="Ammiraju J.S.S."/>
            <person name="Engler F."/>
            <person name="Soderlund C."/>
            <person name="Wing R.A."/>
            <person name="Palmer L.E."/>
            <person name="de la Bastide M."/>
            <person name="Spiegel L."/>
            <person name="Nascimento L."/>
            <person name="Zutavern T."/>
            <person name="O'Shaughnessy A."/>
            <person name="Dike S."/>
            <person name="Dedhia N."/>
            <person name="Preston R."/>
            <person name="Balija V."/>
            <person name="McCombie W.R."/>
            <person name="Chow T."/>
            <person name="Chen H."/>
            <person name="Chung M."/>
            <person name="Chen C."/>
            <person name="Shaw J."/>
            <person name="Wu H."/>
            <person name="Hsiao K."/>
            <person name="Chao Y."/>
            <person name="Chu M."/>
            <person name="Cheng C."/>
            <person name="Hour A."/>
            <person name="Lee P."/>
            <person name="Lin S."/>
            <person name="Lin Y."/>
            <person name="Liou J."/>
            <person name="Liu S."/>
            <person name="Hsing Y."/>
            <person name="Raghuvanshi S."/>
            <person name="Mohanty A."/>
            <person name="Bharti A.K."/>
            <person name="Gaur A."/>
            <person name="Gupta V."/>
            <person name="Kumar D."/>
            <person name="Ravi V."/>
            <person name="Vij S."/>
            <person name="Kapur A."/>
            <person name="Khurana P."/>
            <person name="Khurana P."/>
            <person name="Khurana J.P."/>
            <person name="Tyagi A.K."/>
            <person name="Gaikwad K."/>
            <person name="Singh A."/>
            <person name="Dalal V."/>
            <person name="Srivastava S."/>
            <person name="Dixit A."/>
            <person name="Pal A.K."/>
            <person name="Ghazi I.A."/>
            <person name="Yadav M."/>
            <person name="Pandit A."/>
            <person name="Bhargava A."/>
            <person name="Sureshbabu K."/>
            <person name="Batra K."/>
            <person name="Sharma T.R."/>
            <person name="Mohapatra T."/>
            <person name="Singh N.K."/>
            <person name="Messing J."/>
            <person name="Nelson A.B."/>
            <person name="Fuks G."/>
            <person name="Kavchok S."/>
            <person name="Keizer G."/>
            <person name="Linton E."/>
            <person name="Llaca V."/>
            <person name="Song R."/>
            <person name="Tanyolac B."/>
            <person name="Young S."/>
            <person name="Ho-Il K."/>
            <person name="Hahn J.H."/>
            <person name="Sangsakoo G."/>
            <person name="Vanavichit A."/>
            <person name="de Mattos Luiz.A.T."/>
            <person name="Zimmer P.D."/>
            <person name="Malone G."/>
            <person name="Dellagostin O."/>
            <person name="de Oliveira A.C."/>
            <person name="Bevan M."/>
            <person name="Bancroft I."/>
            <person name="Minx P."/>
            <person name="Cordum H."/>
            <person name="Wilson R."/>
            <person name="Cheng Z."/>
            <person name="Jin W."/>
            <person name="Jiang J."/>
            <person name="Leong S.A."/>
            <person name="Iwama H."/>
            <person name="Gojobori T."/>
            <person name="Itoh T."/>
            <person name="Niimura Y."/>
            <person name="Fujii Y."/>
            <person name="Habara T."/>
            <person name="Sakai H."/>
            <person name="Sato Y."/>
            <person name="Wilson G."/>
            <person name="Kumar K."/>
            <person name="McCouch S."/>
            <person name="Juretic N."/>
            <person name="Hoen D."/>
            <person name="Wright S."/>
            <person name="Bruskiewich R."/>
            <person name="Bureau T."/>
            <person name="Miyao A."/>
            <person name="Hirochika H."/>
            <person name="Nishikawa T."/>
            <person name="Kadowaki K."/>
            <person name="Sugiura M."/>
            <person name="Burr B."/>
            <person name="Sasaki T."/>
        </authorList>
    </citation>
    <scope>NUCLEOTIDE SEQUENCE [LARGE SCALE GENOMIC DNA]</scope>
    <source>
        <strain evidence="3">cv. Nipponbare</strain>
    </source>
</reference>
<dbReference type="PaxDb" id="39947-A0A0P0X5Z2"/>
<reference evidence="2 3" key="3">
    <citation type="journal article" date="2013" name="Rice">
        <title>Improvement of the Oryza sativa Nipponbare reference genome using next generation sequence and optical map data.</title>
        <authorList>
            <person name="Kawahara Y."/>
            <person name="de la Bastide M."/>
            <person name="Hamilton J.P."/>
            <person name="Kanamori H."/>
            <person name="McCombie W.R."/>
            <person name="Ouyang S."/>
            <person name="Schwartz D.C."/>
            <person name="Tanaka T."/>
            <person name="Wu J."/>
            <person name="Zhou S."/>
            <person name="Childs K.L."/>
            <person name="Davidson R.M."/>
            <person name="Lin H."/>
            <person name="Quesada-Ocampo L."/>
            <person name="Vaillancourt B."/>
            <person name="Sakai H."/>
            <person name="Lee S.S."/>
            <person name="Kim J."/>
            <person name="Numa H."/>
            <person name="Itoh T."/>
            <person name="Buell C.R."/>
            <person name="Matsumoto T."/>
        </authorList>
    </citation>
    <scope>NUCLEOTIDE SEQUENCE [LARGE SCALE GENOMIC DNA]</scope>
    <source>
        <strain evidence="3">cv. Nipponbare</strain>
    </source>
</reference>
<feature type="region of interest" description="Disordered" evidence="1">
    <location>
        <begin position="1"/>
        <end position="123"/>
    </location>
</feature>
<evidence type="ECO:0000256" key="1">
    <source>
        <dbReference type="SAM" id="MobiDB-lite"/>
    </source>
</evidence>
<evidence type="ECO:0000313" key="3">
    <source>
        <dbReference type="Proteomes" id="UP000059680"/>
    </source>
</evidence>
<evidence type="ECO:0000313" key="2">
    <source>
        <dbReference type="EMBL" id="BAT01422.1"/>
    </source>
</evidence>
<dbReference type="InParanoid" id="A0A0P0X5Z2"/>
<name>A0A0P0X5Z2_ORYSJ</name>
<organism evidence="2 3">
    <name type="scientific">Oryza sativa subsp. japonica</name>
    <name type="common">Rice</name>
    <dbReference type="NCBI Taxonomy" id="39947"/>
    <lineage>
        <taxon>Eukaryota</taxon>
        <taxon>Viridiplantae</taxon>
        <taxon>Streptophyta</taxon>
        <taxon>Embryophyta</taxon>
        <taxon>Tracheophyta</taxon>
        <taxon>Spermatophyta</taxon>
        <taxon>Magnoliopsida</taxon>
        <taxon>Liliopsida</taxon>
        <taxon>Poales</taxon>
        <taxon>Poaceae</taxon>
        <taxon>BOP clade</taxon>
        <taxon>Oryzoideae</taxon>
        <taxon>Oryzeae</taxon>
        <taxon>Oryzinae</taxon>
        <taxon>Oryza</taxon>
        <taxon>Oryza sativa</taxon>
    </lineage>
</organism>
<sequence length="123" mass="13037">MTRPLVSRAARGARSTSSPRRRSRAAAKPLLRWETKRREEAQKAVNTGRLGFGWRGRGRGFYPPASGKSAMRTERPRQEEGEGADGESETPSSAAHRRRASICGGGGGGNTSPLAGGGGFTVI</sequence>
<feature type="compositionally biased region" description="Gly residues" evidence="1">
    <location>
        <begin position="103"/>
        <end position="123"/>
    </location>
</feature>
<proteinExistence type="predicted"/>
<gene>
    <name evidence="2" type="ordered locus">Os07g0471050</name>
    <name evidence="2" type="ORF">OSNPB_070471050</name>
</gene>
<dbReference type="Gramene" id="Os07t0471050-01">
    <property type="protein sequence ID" value="Os07t0471050-01"/>
    <property type="gene ID" value="Os07g0471050"/>
</dbReference>
<accession>A0A0P0X5Z2</accession>
<feature type="compositionally biased region" description="Basic and acidic residues" evidence="1">
    <location>
        <begin position="31"/>
        <end position="42"/>
    </location>
</feature>
<feature type="compositionally biased region" description="Basic and acidic residues" evidence="1">
    <location>
        <begin position="71"/>
        <end position="80"/>
    </location>
</feature>
<dbReference type="AlphaFoldDB" id="A0A0P0X5Z2"/>
<dbReference type="Proteomes" id="UP000059680">
    <property type="component" value="Chromosome 7"/>
</dbReference>
<keyword evidence="3" id="KW-1185">Reference proteome</keyword>
<reference evidence="2 3" key="2">
    <citation type="journal article" date="2013" name="Plant Cell Physiol.">
        <title>Rice Annotation Project Database (RAP-DB): an integrative and interactive database for rice genomics.</title>
        <authorList>
            <person name="Sakai H."/>
            <person name="Lee S.S."/>
            <person name="Tanaka T."/>
            <person name="Numa H."/>
            <person name="Kim J."/>
            <person name="Kawahara Y."/>
            <person name="Wakimoto H."/>
            <person name="Yang C.C."/>
            <person name="Iwamoto M."/>
            <person name="Abe T."/>
            <person name="Yamada Y."/>
            <person name="Muto A."/>
            <person name="Inokuchi H."/>
            <person name="Ikemura T."/>
            <person name="Matsumoto T."/>
            <person name="Sasaki T."/>
            <person name="Itoh T."/>
        </authorList>
    </citation>
    <scope>NUCLEOTIDE SEQUENCE [LARGE SCALE GENOMIC DNA]</scope>
    <source>
        <strain evidence="3">cv. Nipponbare</strain>
    </source>
</reference>
<protein>
    <submittedName>
        <fullName evidence="2">Os07g0471050 protein</fullName>
    </submittedName>
</protein>
<dbReference type="EMBL" id="AP014963">
    <property type="protein sequence ID" value="BAT01422.1"/>
    <property type="molecule type" value="Genomic_DNA"/>
</dbReference>
<feature type="compositionally biased region" description="Low complexity" evidence="1">
    <location>
        <begin position="7"/>
        <end position="18"/>
    </location>
</feature>